<evidence type="ECO:0000256" key="1">
    <source>
        <dbReference type="SAM" id="SignalP"/>
    </source>
</evidence>
<evidence type="ECO:0000313" key="3">
    <source>
        <dbReference type="Proteomes" id="UP000604825"/>
    </source>
</evidence>
<protein>
    <submittedName>
        <fullName evidence="2">Uncharacterized protein</fullName>
    </submittedName>
</protein>
<keyword evidence="1" id="KW-0732">Signal</keyword>
<dbReference type="EMBL" id="CAJGYO010000015">
    <property type="protein sequence ID" value="CAD6270282.1"/>
    <property type="molecule type" value="Genomic_DNA"/>
</dbReference>
<dbReference type="PANTHER" id="PTHR31676">
    <property type="entry name" value="T31J12.3 PROTEIN-RELATED"/>
    <property type="match status" value="1"/>
</dbReference>
<sequence>MASSTSSYPLVLLLLLAATAAAAAATEASGCGGNATTATSSPTAYEMLERYDFPRGILPAGVSGYELRGDGSFEVYFPRPCEFLLAGTWLVRYEPRVRGSVAAGSLMALDGISVKVLFLWLGVGEVDRAGDTLSFYVGPVATSFPLDDFAESPRCRGYDDGGAGDDDDFFRRRRRPRRDARVISICTIVCTCRLDDLAGNIDTCIDRDEPAISYYFHFVHHVSCNSLSVPSPDL</sequence>
<dbReference type="Pfam" id="PF04398">
    <property type="entry name" value="DUF538"/>
    <property type="match status" value="1"/>
</dbReference>
<feature type="chain" id="PRO_5032333798" evidence="1">
    <location>
        <begin position="25"/>
        <end position="234"/>
    </location>
</feature>
<dbReference type="OrthoDB" id="1897482at2759"/>
<dbReference type="SUPFAM" id="SSF141562">
    <property type="entry name" value="At5g01610-like"/>
    <property type="match status" value="1"/>
</dbReference>
<dbReference type="AlphaFoldDB" id="A0A811RKC6"/>
<dbReference type="InterPro" id="IPR007493">
    <property type="entry name" value="DUF538"/>
</dbReference>
<comment type="caution">
    <text evidence="2">The sequence shown here is derived from an EMBL/GenBank/DDBJ whole genome shotgun (WGS) entry which is preliminary data.</text>
</comment>
<keyword evidence="3" id="KW-1185">Reference proteome</keyword>
<feature type="signal peptide" evidence="1">
    <location>
        <begin position="1"/>
        <end position="24"/>
    </location>
</feature>
<dbReference type="Proteomes" id="UP000604825">
    <property type="component" value="Unassembled WGS sequence"/>
</dbReference>
<reference evidence="2" key="1">
    <citation type="submission" date="2020-10" db="EMBL/GenBank/DDBJ databases">
        <authorList>
            <person name="Han B."/>
            <person name="Lu T."/>
            <person name="Zhao Q."/>
            <person name="Huang X."/>
            <person name="Zhao Y."/>
        </authorList>
    </citation>
    <scope>NUCLEOTIDE SEQUENCE</scope>
</reference>
<dbReference type="InterPro" id="IPR036758">
    <property type="entry name" value="At5g01610-like"/>
</dbReference>
<gene>
    <name evidence="2" type="ORF">NCGR_LOCUS53574</name>
</gene>
<evidence type="ECO:0000313" key="2">
    <source>
        <dbReference type="EMBL" id="CAD6270282.1"/>
    </source>
</evidence>
<organism evidence="2 3">
    <name type="scientific">Miscanthus lutarioriparius</name>
    <dbReference type="NCBI Taxonomy" id="422564"/>
    <lineage>
        <taxon>Eukaryota</taxon>
        <taxon>Viridiplantae</taxon>
        <taxon>Streptophyta</taxon>
        <taxon>Embryophyta</taxon>
        <taxon>Tracheophyta</taxon>
        <taxon>Spermatophyta</taxon>
        <taxon>Magnoliopsida</taxon>
        <taxon>Liliopsida</taxon>
        <taxon>Poales</taxon>
        <taxon>Poaceae</taxon>
        <taxon>PACMAD clade</taxon>
        <taxon>Panicoideae</taxon>
        <taxon>Andropogonodae</taxon>
        <taxon>Andropogoneae</taxon>
        <taxon>Saccharinae</taxon>
        <taxon>Miscanthus</taxon>
    </lineage>
</organism>
<dbReference type="PANTHER" id="PTHR31676:SF27">
    <property type="entry name" value="EXPRESSED PROTEIN"/>
    <property type="match status" value="1"/>
</dbReference>
<dbReference type="Gene3D" id="2.30.240.10">
    <property type="entry name" value="At5g01610-like"/>
    <property type="match status" value="1"/>
</dbReference>
<name>A0A811RKC6_9POAL</name>
<accession>A0A811RKC6</accession>
<proteinExistence type="predicted"/>